<dbReference type="Proteomes" id="UP000676336">
    <property type="component" value="Unassembled WGS sequence"/>
</dbReference>
<dbReference type="EMBL" id="CAJOBJ010000385">
    <property type="protein sequence ID" value="CAF3819140.1"/>
    <property type="molecule type" value="Genomic_DNA"/>
</dbReference>
<evidence type="ECO:0000313" key="5">
    <source>
        <dbReference type="Proteomes" id="UP000663855"/>
    </source>
</evidence>
<evidence type="ECO:0000313" key="2">
    <source>
        <dbReference type="EMBL" id="CAF3756281.1"/>
    </source>
</evidence>
<gene>
    <name evidence="2" type="ORF">BYL167_LOCUS608</name>
    <name evidence="1" type="ORF">CJN711_LOCUS28354</name>
    <name evidence="3" type="ORF">GIL414_LOCUS2114</name>
    <name evidence="4" type="ORF">SMN809_LOCUS5375</name>
</gene>
<organism evidence="1 5">
    <name type="scientific">Rotaria magnacalcarata</name>
    <dbReference type="NCBI Taxonomy" id="392030"/>
    <lineage>
        <taxon>Eukaryota</taxon>
        <taxon>Metazoa</taxon>
        <taxon>Spiralia</taxon>
        <taxon>Gnathifera</taxon>
        <taxon>Rotifera</taxon>
        <taxon>Eurotatoria</taxon>
        <taxon>Bdelloidea</taxon>
        <taxon>Philodinida</taxon>
        <taxon>Philodinidae</taxon>
        <taxon>Rotaria</taxon>
    </lineage>
</organism>
<comment type="caution">
    <text evidence="1">The sequence shown here is derived from an EMBL/GenBank/DDBJ whole genome shotgun (WGS) entry which is preliminary data.</text>
</comment>
<dbReference type="Proteomes" id="UP000681967">
    <property type="component" value="Unassembled WGS sequence"/>
</dbReference>
<evidence type="ECO:0000313" key="1">
    <source>
        <dbReference type="EMBL" id="CAF1520362.1"/>
    </source>
</evidence>
<dbReference type="PROSITE" id="PS51257">
    <property type="entry name" value="PROKAR_LIPOPROTEIN"/>
    <property type="match status" value="1"/>
</dbReference>
<dbReference type="EMBL" id="CAJNOV010013417">
    <property type="protein sequence ID" value="CAF1520362.1"/>
    <property type="molecule type" value="Genomic_DNA"/>
</dbReference>
<protein>
    <submittedName>
        <fullName evidence="1">Uncharacterized protein</fullName>
    </submittedName>
</protein>
<dbReference type="Proteomes" id="UP000681720">
    <property type="component" value="Unassembled WGS sequence"/>
</dbReference>
<name>A0A815USY8_9BILA</name>
<dbReference type="Proteomes" id="UP000663855">
    <property type="component" value="Unassembled WGS sequence"/>
</dbReference>
<sequence>MYYSKTFFHCCFLIIVACEYVHGMNIIQFRRLELPVVSRFVNDQLHPRYRRFLISISSDQIHNGHTASHNSPIAINSVPLSDSASIFSPEYWVKFVRGQTSRIIQGATDSILTPVHWLLHLHRFWQVF</sequence>
<accession>A0A815USY8</accession>
<reference evidence="1" key="1">
    <citation type="submission" date="2021-02" db="EMBL/GenBank/DDBJ databases">
        <authorList>
            <person name="Nowell W R."/>
        </authorList>
    </citation>
    <scope>NUCLEOTIDE SEQUENCE</scope>
</reference>
<dbReference type="AlphaFoldDB" id="A0A815USY8"/>
<evidence type="ECO:0000313" key="3">
    <source>
        <dbReference type="EMBL" id="CAF3819140.1"/>
    </source>
</evidence>
<proteinExistence type="predicted"/>
<dbReference type="EMBL" id="CAJOBH010000069">
    <property type="protein sequence ID" value="CAF3756281.1"/>
    <property type="molecule type" value="Genomic_DNA"/>
</dbReference>
<dbReference type="EMBL" id="CAJOBI010001345">
    <property type="protein sequence ID" value="CAF3876409.1"/>
    <property type="molecule type" value="Genomic_DNA"/>
</dbReference>
<evidence type="ECO:0000313" key="4">
    <source>
        <dbReference type="EMBL" id="CAF3876409.1"/>
    </source>
</evidence>